<evidence type="ECO:0000313" key="6">
    <source>
        <dbReference type="Proteomes" id="UP000183407"/>
    </source>
</evidence>
<dbReference type="PANTHER" id="PTHR43537:SF47">
    <property type="entry name" value="REGULATORY PROTEIN GNTR HTH"/>
    <property type="match status" value="1"/>
</dbReference>
<keyword evidence="1" id="KW-0805">Transcription regulation</keyword>
<dbReference type="PANTHER" id="PTHR43537">
    <property type="entry name" value="TRANSCRIPTIONAL REGULATOR, GNTR FAMILY"/>
    <property type="match status" value="1"/>
</dbReference>
<gene>
    <name evidence="5" type="ORF">SAMN04490220_4046</name>
</gene>
<proteinExistence type="predicted"/>
<dbReference type="Gene3D" id="1.10.10.10">
    <property type="entry name" value="Winged helix-like DNA-binding domain superfamily/Winged helix DNA-binding domain"/>
    <property type="match status" value="1"/>
</dbReference>
<dbReference type="GO" id="GO:0003677">
    <property type="term" value="F:DNA binding"/>
    <property type="evidence" value="ECO:0007669"/>
    <property type="project" value="UniProtKB-KW"/>
</dbReference>
<dbReference type="Proteomes" id="UP000183407">
    <property type="component" value="Unassembled WGS sequence"/>
</dbReference>
<dbReference type="CDD" id="cd07377">
    <property type="entry name" value="WHTH_GntR"/>
    <property type="match status" value="1"/>
</dbReference>
<feature type="domain" description="HTH gntR-type" evidence="4">
    <location>
        <begin position="4"/>
        <end position="72"/>
    </location>
</feature>
<evidence type="ECO:0000256" key="2">
    <source>
        <dbReference type="ARBA" id="ARBA00023125"/>
    </source>
</evidence>
<dbReference type="InterPro" id="IPR036388">
    <property type="entry name" value="WH-like_DNA-bd_sf"/>
</dbReference>
<dbReference type="RefSeq" id="WP_074872977.1">
    <property type="nucleotide sequence ID" value="NZ_FNTL01000004.1"/>
</dbReference>
<dbReference type="PRINTS" id="PR00035">
    <property type="entry name" value="HTHGNTR"/>
</dbReference>
<evidence type="ECO:0000259" key="4">
    <source>
        <dbReference type="PROSITE" id="PS50949"/>
    </source>
</evidence>
<keyword evidence="2 5" id="KW-0238">DNA-binding</keyword>
<protein>
    <submittedName>
        <fullName evidence="5">DNA-binding transcriptional regulator, FadR family</fullName>
    </submittedName>
</protein>
<dbReference type="EMBL" id="FNTL01000004">
    <property type="protein sequence ID" value="SED27841.1"/>
    <property type="molecule type" value="Genomic_DNA"/>
</dbReference>
<organism evidence="5 6">
    <name type="scientific">Rhodococcus jostii</name>
    <dbReference type="NCBI Taxonomy" id="132919"/>
    <lineage>
        <taxon>Bacteria</taxon>
        <taxon>Bacillati</taxon>
        <taxon>Actinomycetota</taxon>
        <taxon>Actinomycetes</taxon>
        <taxon>Mycobacteriales</taxon>
        <taxon>Nocardiaceae</taxon>
        <taxon>Rhodococcus</taxon>
    </lineage>
</organism>
<evidence type="ECO:0000313" key="5">
    <source>
        <dbReference type="EMBL" id="SED27841.1"/>
    </source>
</evidence>
<dbReference type="AlphaFoldDB" id="A0A1H4ZEK4"/>
<dbReference type="SUPFAM" id="SSF46785">
    <property type="entry name" value="Winged helix' DNA-binding domain"/>
    <property type="match status" value="1"/>
</dbReference>
<dbReference type="PROSITE" id="PS50949">
    <property type="entry name" value="HTH_GNTR"/>
    <property type="match status" value="1"/>
</dbReference>
<dbReference type="Pfam" id="PF00392">
    <property type="entry name" value="GntR"/>
    <property type="match status" value="1"/>
</dbReference>
<evidence type="ECO:0000256" key="1">
    <source>
        <dbReference type="ARBA" id="ARBA00023015"/>
    </source>
</evidence>
<name>A0A1H4ZEK4_RHOJO</name>
<keyword evidence="3" id="KW-0804">Transcription</keyword>
<evidence type="ECO:0000256" key="3">
    <source>
        <dbReference type="ARBA" id="ARBA00023163"/>
    </source>
</evidence>
<reference evidence="6" key="1">
    <citation type="submission" date="2016-10" db="EMBL/GenBank/DDBJ databases">
        <authorList>
            <person name="Varghese N."/>
        </authorList>
    </citation>
    <scope>NUCLEOTIDE SEQUENCE [LARGE SCALE GENOMIC DNA]</scope>
    <source>
        <strain evidence="6">DSM 44719</strain>
    </source>
</reference>
<dbReference type="GO" id="GO:0003700">
    <property type="term" value="F:DNA-binding transcription factor activity"/>
    <property type="evidence" value="ECO:0007669"/>
    <property type="project" value="InterPro"/>
</dbReference>
<accession>A0A1H4ZEK4</accession>
<dbReference type="SMART" id="SM00345">
    <property type="entry name" value="HTH_GNTR"/>
    <property type="match status" value="1"/>
</dbReference>
<dbReference type="InterPro" id="IPR000524">
    <property type="entry name" value="Tscrpt_reg_HTH_GntR"/>
</dbReference>
<sequence>MDRKGLVAQLIDRFEDEIVSGRWAVGSRIPPEPALAEMVGTGRNTVREAVQVLAHSGILERRQGSGTYVLSPRRCMPATAPGFGAAPPGDVRELKRLLVYSACVANAMRGVTENIETLRRIYTEWAASIEVIHPVADAGDILSRAIVVSTRNQATLSVFDELPYISDRELWISPTGEIERAFQGMLTALFSGDRIAVAGEGASLMCPADHSPDR</sequence>
<dbReference type="InterPro" id="IPR036390">
    <property type="entry name" value="WH_DNA-bd_sf"/>
</dbReference>